<dbReference type="GO" id="GO:0006955">
    <property type="term" value="P:immune response"/>
    <property type="evidence" value="ECO:0007669"/>
    <property type="project" value="InterPro"/>
</dbReference>
<dbReference type="SUPFAM" id="SSF57586">
    <property type="entry name" value="TNF receptor-like"/>
    <property type="match status" value="2"/>
</dbReference>
<feature type="repeat" description="TNFR-Cys" evidence="1">
    <location>
        <begin position="36"/>
        <end position="71"/>
    </location>
</feature>
<dbReference type="GeneTree" id="ENSGT00950000183126"/>
<reference evidence="5" key="2">
    <citation type="submission" date="2025-08" db="UniProtKB">
        <authorList>
            <consortium name="Ensembl"/>
        </authorList>
    </citation>
    <scope>IDENTIFICATION</scope>
</reference>
<dbReference type="PANTHER" id="PTHR46875:SF1">
    <property type="entry name" value="TUMOR NECROSIS FACTOR RECEPTOR SUPERFAMILY MEMBER 5"/>
    <property type="match status" value="1"/>
</dbReference>
<keyword evidence="3" id="KW-0732">Signal</keyword>
<dbReference type="PROSITE" id="PS00652">
    <property type="entry name" value="TNFR_NGFR_1"/>
    <property type="match status" value="2"/>
</dbReference>
<reference evidence="5" key="1">
    <citation type="submission" date="2009-12" db="EMBL/GenBank/DDBJ databases">
        <title>The Genome Sequence of Anolis carolinensis (Green Anole Lizard).</title>
        <authorList>
            <consortium name="The Genome Sequencing Platform"/>
            <person name="Di Palma F."/>
            <person name="Alfoldi J."/>
            <person name="Heiman D."/>
            <person name="Young S."/>
            <person name="Grabherr M."/>
            <person name="Johnson J."/>
            <person name="Lander E.S."/>
            <person name="Lindblad-Toh K."/>
        </authorList>
    </citation>
    <scope>NUCLEOTIDE SEQUENCE [LARGE SCALE GENOMIC DNA]</scope>
    <source>
        <strain evidence="5">JBL SC #1</strain>
    </source>
</reference>
<organism evidence="5 6">
    <name type="scientific">Anolis carolinensis</name>
    <name type="common">Green anole</name>
    <name type="synonym">American chameleon</name>
    <dbReference type="NCBI Taxonomy" id="28377"/>
    <lineage>
        <taxon>Eukaryota</taxon>
        <taxon>Metazoa</taxon>
        <taxon>Chordata</taxon>
        <taxon>Craniata</taxon>
        <taxon>Vertebrata</taxon>
        <taxon>Euteleostomi</taxon>
        <taxon>Lepidosauria</taxon>
        <taxon>Squamata</taxon>
        <taxon>Bifurcata</taxon>
        <taxon>Unidentata</taxon>
        <taxon>Episquamata</taxon>
        <taxon>Toxicofera</taxon>
        <taxon>Iguania</taxon>
        <taxon>Dactyloidae</taxon>
        <taxon>Anolis</taxon>
    </lineage>
</organism>
<keyword evidence="1" id="KW-1015">Disulfide bond</keyword>
<keyword evidence="2" id="KW-0472">Membrane</keyword>
<evidence type="ECO:0000256" key="2">
    <source>
        <dbReference type="SAM" id="Phobius"/>
    </source>
</evidence>
<feature type="domain" description="TNFR-Cys" evidence="4">
    <location>
        <begin position="36"/>
        <end position="71"/>
    </location>
</feature>
<feature type="transmembrane region" description="Helical" evidence="2">
    <location>
        <begin position="212"/>
        <end position="233"/>
    </location>
</feature>
<dbReference type="Ensembl" id="ENSACAT00000038842.1">
    <property type="protein sequence ID" value="ENSACAP00000032444.1"/>
    <property type="gene ID" value="ENSACAG00000041321.1"/>
</dbReference>
<name>A0A803TB54_ANOCA</name>
<dbReference type="InterPro" id="IPR001368">
    <property type="entry name" value="TNFR/NGFR_Cys_rich_reg"/>
</dbReference>
<dbReference type="Pfam" id="PF00020">
    <property type="entry name" value="TNFR_c6"/>
    <property type="match status" value="1"/>
</dbReference>
<dbReference type="GO" id="GO:0009897">
    <property type="term" value="C:external side of plasma membrane"/>
    <property type="evidence" value="ECO:0000318"/>
    <property type="project" value="GO_Central"/>
</dbReference>
<feature type="disulfide bond" evidence="1">
    <location>
        <begin position="74"/>
        <end position="89"/>
    </location>
</feature>
<dbReference type="Gene3D" id="2.10.50.10">
    <property type="entry name" value="Tumor Necrosis Factor Receptor, subunit A, domain 2"/>
    <property type="match status" value="3"/>
</dbReference>
<proteinExistence type="predicted"/>
<dbReference type="GO" id="GO:0004888">
    <property type="term" value="F:transmembrane signaling receptor activity"/>
    <property type="evidence" value="ECO:0007669"/>
    <property type="project" value="InterPro"/>
</dbReference>
<dbReference type="CTD" id="8764"/>
<reference evidence="5" key="3">
    <citation type="submission" date="2025-09" db="UniProtKB">
        <authorList>
            <consortium name="Ensembl"/>
        </authorList>
    </citation>
    <scope>IDENTIFICATION</scope>
</reference>
<evidence type="ECO:0000256" key="3">
    <source>
        <dbReference type="SAM" id="SignalP"/>
    </source>
</evidence>
<evidence type="ECO:0000313" key="6">
    <source>
        <dbReference type="Proteomes" id="UP000001646"/>
    </source>
</evidence>
<feature type="domain" description="TNFR-Cys" evidence="4">
    <location>
        <begin position="73"/>
        <end position="115"/>
    </location>
</feature>
<dbReference type="GO" id="GO:0035631">
    <property type="term" value="C:CD40 receptor complex"/>
    <property type="evidence" value="ECO:0000318"/>
    <property type="project" value="GO_Central"/>
</dbReference>
<evidence type="ECO:0000313" key="5">
    <source>
        <dbReference type="Ensembl" id="ENSACAP00000032444.1"/>
    </source>
</evidence>
<comment type="caution">
    <text evidence="1">Lacks conserved residue(s) required for the propagation of feature annotation.</text>
</comment>
<protein>
    <recommendedName>
        <fullName evidence="4">TNFR-Cys domain-containing protein</fullName>
    </recommendedName>
</protein>
<feature type="disulfide bond" evidence="1">
    <location>
        <begin position="53"/>
        <end position="71"/>
    </location>
</feature>
<dbReference type="KEGG" id="acs:103281548"/>
<dbReference type="InterPro" id="IPR008063">
    <property type="entry name" value="Fas_rcpt"/>
</dbReference>
<keyword evidence="2" id="KW-0812">Transmembrane</keyword>
<dbReference type="GeneID" id="103281548"/>
<dbReference type="FunFam" id="2.10.50.10:FF:000007">
    <property type="entry name" value="TNF receptor superfamily member 14"/>
    <property type="match status" value="1"/>
</dbReference>
<dbReference type="InterPro" id="IPR052135">
    <property type="entry name" value="TNFRSF5"/>
</dbReference>
<dbReference type="GO" id="GO:0006915">
    <property type="term" value="P:apoptotic process"/>
    <property type="evidence" value="ECO:0007669"/>
    <property type="project" value="InterPro"/>
</dbReference>
<dbReference type="GO" id="GO:0002768">
    <property type="term" value="P:immune response-regulating cell surface receptor signaling pathway"/>
    <property type="evidence" value="ECO:0000318"/>
    <property type="project" value="GO_Central"/>
</dbReference>
<keyword evidence="2" id="KW-1133">Transmembrane helix</keyword>
<dbReference type="OrthoDB" id="10031141at2759"/>
<dbReference type="InParanoid" id="A0A803TB54"/>
<dbReference type="PANTHER" id="PTHR46875">
    <property type="entry name" value="TUMOR NECROSIS FACTOR RECEPTOR SUPERFAMILY MEMBER 5"/>
    <property type="match status" value="1"/>
</dbReference>
<dbReference type="PROSITE" id="PS50050">
    <property type="entry name" value="TNFR_NGFR_2"/>
    <property type="match status" value="2"/>
</dbReference>
<dbReference type="AlphaFoldDB" id="A0A803TB54"/>
<evidence type="ECO:0000256" key="1">
    <source>
        <dbReference type="PROSITE-ProRule" id="PRU00206"/>
    </source>
</evidence>
<evidence type="ECO:0000259" key="4">
    <source>
        <dbReference type="PROSITE" id="PS50050"/>
    </source>
</evidence>
<feature type="chain" id="PRO_5032593970" description="TNFR-Cys domain-containing protein" evidence="3">
    <location>
        <begin position="37"/>
        <end position="293"/>
    </location>
</feature>
<gene>
    <name evidence="5" type="primary">tnfrsf14</name>
</gene>
<keyword evidence="6" id="KW-1185">Reference proteome</keyword>
<feature type="disulfide bond" evidence="1">
    <location>
        <begin position="50"/>
        <end position="63"/>
    </location>
</feature>
<sequence length="293" mass="32040">MASGSPPGGFPAWIMRLNTVCIFLATQLLFHQGALSCQAWEYRSSNGECCPKCTAGSRVAKPCTTSSSTGCVPCSEGTYTDHPNGLPECFRCQLCDPGAHLKVKEECTYTKNTVCACVPGYFCSHRRNERTCEICAKHTVSPPGYKVIQAGTETNDTEFVPCPLGTFSAMEMSFSCEPWTDCNKEGLIEVCSGNASSDGVCGRPKLDKRSRVYLYVPLVVCSLLSVLLCLVIIRSRGQQSNKKGAAEEQKEERNVDYIPVQERNVMVIPMQETSPNHGEPSYRTFALVDQALG</sequence>
<dbReference type="Proteomes" id="UP000001646">
    <property type="component" value="Unplaced"/>
</dbReference>
<accession>A0A803TB54</accession>
<dbReference type="SMART" id="SM00208">
    <property type="entry name" value="TNFR"/>
    <property type="match status" value="4"/>
</dbReference>
<feature type="repeat" description="TNFR-Cys" evidence="1">
    <location>
        <begin position="73"/>
        <end position="115"/>
    </location>
</feature>
<feature type="signal peptide" evidence="3">
    <location>
        <begin position="1"/>
        <end position="36"/>
    </location>
</feature>
<dbReference type="PRINTS" id="PR01680">
    <property type="entry name" value="TNFACTORR6"/>
</dbReference>